<comment type="caution">
    <text evidence="2">The sequence shown here is derived from an EMBL/GenBank/DDBJ whole genome shotgun (WGS) entry which is preliminary data.</text>
</comment>
<dbReference type="EMBL" id="PPTO01000005">
    <property type="protein sequence ID" value="RDB59355.1"/>
    <property type="molecule type" value="Genomic_DNA"/>
</dbReference>
<reference evidence="3" key="3">
    <citation type="journal article" date="2019" name="Microbiol. Resour. Announc.">
        <title>Draft Genome Sequences of Type Strains of Gordonibacter faecihominis, Paraeggerthella hongkongensis, Parvibacter caecicola,Slackia equolifaciens, Slackia faecicanis, and Slackia isoflavoniconvertens.</title>
        <authorList>
            <person name="Danylec N."/>
            <person name="Stoll D.A."/>
            <person name="Dotsch A."/>
            <person name="Huch M."/>
        </authorList>
    </citation>
    <scope>NUCLEOTIDE SEQUENCE</scope>
    <source>
        <strain evidence="3">DSM 22006</strain>
    </source>
</reference>
<dbReference type="AlphaFoldDB" id="A0A369LMJ0"/>
<evidence type="ECO:0000313" key="3">
    <source>
        <dbReference type="EMBL" id="RNM34854.1"/>
    </source>
</evidence>
<feature type="coiled-coil region" evidence="1">
    <location>
        <begin position="48"/>
        <end position="75"/>
    </location>
</feature>
<dbReference type="GeneID" id="98662786"/>
<evidence type="ECO:0000313" key="4">
    <source>
        <dbReference type="Proteomes" id="UP000253975"/>
    </source>
</evidence>
<evidence type="ECO:0000313" key="5">
    <source>
        <dbReference type="Proteomes" id="UP000271472"/>
    </source>
</evidence>
<keyword evidence="5" id="KW-1185">Reference proteome</keyword>
<sequence length="84" mass="9262">MCTNGINTGQFEQMIEQIDDHIKLERRWAHNLAHQAEDAGFETAGEKLHAAMSALDDIRALLDDAKEALEDDAEKASGVTVKLV</sequence>
<dbReference type="Proteomes" id="UP000271472">
    <property type="component" value="Unassembled WGS sequence"/>
</dbReference>
<reference evidence="5" key="2">
    <citation type="submission" date="2018-05" db="EMBL/GenBank/DDBJ databases">
        <title>Genome Sequencing of selected type strains of the family Eggerthellaceae.</title>
        <authorList>
            <person name="Danylec N."/>
            <person name="Stoll D.A."/>
            <person name="Doetsch A."/>
            <person name="Huch M."/>
        </authorList>
    </citation>
    <scope>NUCLEOTIDE SEQUENCE [LARGE SCALE GENOMIC DNA]</scope>
    <source>
        <strain evidence="5">DSM 22006</strain>
    </source>
</reference>
<dbReference type="EMBL" id="QIBZ01000008">
    <property type="protein sequence ID" value="RNM34854.1"/>
    <property type="molecule type" value="Genomic_DNA"/>
</dbReference>
<proteinExistence type="predicted"/>
<protein>
    <submittedName>
        <fullName evidence="2">Dynein gamma chain protein</fullName>
    </submittedName>
</protein>
<keyword evidence="1" id="KW-0175">Coiled coil</keyword>
<evidence type="ECO:0000313" key="2">
    <source>
        <dbReference type="EMBL" id="RDB59355.1"/>
    </source>
</evidence>
<name>A0A369LMJ0_9ACTN</name>
<gene>
    <name evidence="2" type="ORF">C1881_04275</name>
    <name evidence="3" type="ORF">DMP05_05675</name>
</gene>
<organism evidence="2 4">
    <name type="scientific">Slackia isoflavoniconvertens</name>
    <dbReference type="NCBI Taxonomy" id="572010"/>
    <lineage>
        <taxon>Bacteria</taxon>
        <taxon>Bacillati</taxon>
        <taxon>Actinomycetota</taxon>
        <taxon>Coriobacteriia</taxon>
        <taxon>Eggerthellales</taxon>
        <taxon>Eggerthellaceae</taxon>
        <taxon>Slackia</taxon>
    </lineage>
</organism>
<accession>A0A369LMJ0</accession>
<reference evidence="2 4" key="1">
    <citation type="journal article" date="2018" name="Elife">
        <title>Discovery and characterization of a prevalent human gut bacterial enzyme sufficient for the inactivation of a family of plant toxins.</title>
        <authorList>
            <person name="Koppel N."/>
            <person name="Bisanz J.E."/>
            <person name="Pandelia M.E."/>
            <person name="Turnbaugh P.J."/>
            <person name="Balskus E.P."/>
        </authorList>
    </citation>
    <scope>NUCLEOTIDE SEQUENCE [LARGE SCALE GENOMIC DNA]</scope>
    <source>
        <strain evidence="2 4">OB21 GAM31</strain>
    </source>
</reference>
<dbReference type="OrthoDB" id="3197090at2"/>
<evidence type="ECO:0000256" key="1">
    <source>
        <dbReference type="SAM" id="Coils"/>
    </source>
</evidence>
<dbReference type="Proteomes" id="UP000253975">
    <property type="component" value="Unassembled WGS sequence"/>
</dbReference>
<dbReference type="RefSeq" id="WP_114615303.1">
    <property type="nucleotide sequence ID" value="NZ_CALIRK010000017.1"/>
</dbReference>